<evidence type="ECO:0000256" key="3">
    <source>
        <dbReference type="ARBA" id="ARBA00022989"/>
    </source>
</evidence>
<evidence type="ECO:0000313" key="8">
    <source>
        <dbReference type="Proteomes" id="UP000297890"/>
    </source>
</evidence>
<evidence type="ECO:0000313" key="7">
    <source>
        <dbReference type="EMBL" id="TFZ82346.1"/>
    </source>
</evidence>
<keyword evidence="3 5" id="KW-1133">Transmembrane helix</keyword>
<protein>
    <recommendedName>
        <fullName evidence="5">Transport permease protein</fullName>
    </recommendedName>
</protein>
<keyword evidence="8" id="KW-1185">Reference proteome</keyword>
<name>A0A4Z0FAA0_9GAMM</name>
<dbReference type="InterPro" id="IPR047817">
    <property type="entry name" value="ABC2_TM_bact-type"/>
</dbReference>
<reference evidence="7 8" key="1">
    <citation type="journal article" date="2019" name="ISME J.">
        <title>Candidatus Macondimonas diazotrophica, a novel gammaproteobacterial genus dominating crude-oil-contaminated coastal sediments.</title>
        <authorList>
            <person name="Karthikeyan S."/>
            <person name="Konstantinidis K."/>
        </authorList>
    </citation>
    <scope>NUCLEOTIDE SEQUENCE [LARGE SCALE GENOMIC DNA]</scope>
    <source>
        <strain evidence="7 8">KTK01</strain>
    </source>
</reference>
<feature type="transmembrane region" description="Helical" evidence="5">
    <location>
        <begin position="142"/>
        <end position="165"/>
    </location>
</feature>
<organism evidence="7 8">
    <name type="scientific">Candidatus Macondimonas diazotrophica</name>
    <dbReference type="NCBI Taxonomy" id="2305248"/>
    <lineage>
        <taxon>Bacteria</taxon>
        <taxon>Pseudomonadati</taxon>
        <taxon>Pseudomonadota</taxon>
        <taxon>Gammaproteobacteria</taxon>
        <taxon>Chromatiales</taxon>
        <taxon>Ectothiorhodospiraceae</taxon>
        <taxon>Candidatus Macondimonas</taxon>
    </lineage>
</organism>
<dbReference type="Proteomes" id="UP000297890">
    <property type="component" value="Unassembled WGS sequence"/>
</dbReference>
<dbReference type="Pfam" id="PF01061">
    <property type="entry name" value="ABC2_membrane"/>
    <property type="match status" value="1"/>
</dbReference>
<feature type="transmembrane region" description="Helical" evidence="5">
    <location>
        <begin position="186"/>
        <end position="210"/>
    </location>
</feature>
<evidence type="ECO:0000256" key="4">
    <source>
        <dbReference type="ARBA" id="ARBA00023136"/>
    </source>
</evidence>
<feature type="transmembrane region" description="Helical" evidence="5">
    <location>
        <begin position="309"/>
        <end position="328"/>
    </location>
</feature>
<comment type="caution">
    <text evidence="7">The sequence shown here is derived from an EMBL/GenBank/DDBJ whole genome shotgun (WGS) entry which is preliminary data.</text>
</comment>
<keyword evidence="5" id="KW-1003">Cell membrane</keyword>
<keyword evidence="5" id="KW-0813">Transport</keyword>
<evidence type="ECO:0000256" key="2">
    <source>
        <dbReference type="ARBA" id="ARBA00022692"/>
    </source>
</evidence>
<dbReference type="PANTHER" id="PTHR43027:SF2">
    <property type="entry name" value="TRANSPORT PERMEASE PROTEIN"/>
    <property type="match status" value="1"/>
</dbReference>
<feature type="transmembrane region" description="Helical" evidence="5">
    <location>
        <begin position="25"/>
        <end position="43"/>
    </location>
</feature>
<dbReference type="GO" id="GO:0005886">
    <property type="term" value="C:plasma membrane"/>
    <property type="evidence" value="ECO:0007669"/>
    <property type="project" value="UniProtKB-SubCell"/>
</dbReference>
<accession>A0A4Z0FAA0</accession>
<keyword evidence="4 5" id="KW-0472">Membrane</keyword>
<feature type="transmembrane region" description="Helical" evidence="5">
    <location>
        <begin position="255"/>
        <end position="272"/>
    </location>
</feature>
<keyword evidence="2 5" id="KW-0812">Transmembrane</keyword>
<dbReference type="AlphaFoldDB" id="A0A4Z0FAA0"/>
<dbReference type="GO" id="GO:0140359">
    <property type="term" value="F:ABC-type transporter activity"/>
    <property type="evidence" value="ECO:0007669"/>
    <property type="project" value="InterPro"/>
</dbReference>
<feature type="transmembrane region" description="Helical" evidence="5">
    <location>
        <begin position="222"/>
        <end position="243"/>
    </location>
</feature>
<gene>
    <name evidence="7" type="ORF">E4680_08885</name>
</gene>
<dbReference type="PROSITE" id="PS51012">
    <property type="entry name" value="ABC_TM2"/>
    <property type="match status" value="1"/>
</dbReference>
<evidence type="ECO:0000256" key="5">
    <source>
        <dbReference type="RuleBase" id="RU361157"/>
    </source>
</evidence>
<evidence type="ECO:0000256" key="1">
    <source>
        <dbReference type="ARBA" id="ARBA00004141"/>
    </source>
</evidence>
<comment type="similarity">
    <text evidence="5">Belongs to the ABC-2 integral membrane protein family.</text>
</comment>
<proteinExistence type="inferred from homology"/>
<dbReference type="RefSeq" id="WP_135282052.1">
    <property type="nucleotide sequence ID" value="NZ_SRIO01000010.1"/>
</dbReference>
<dbReference type="EMBL" id="SRIO01000010">
    <property type="protein sequence ID" value="TFZ82346.1"/>
    <property type="molecule type" value="Genomic_DNA"/>
</dbReference>
<dbReference type="OrthoDB" id="8988363at2"/>
<sequence>MNGLVRFWFVWKARNREFLRDRASLAWNILLPLLIVFGFAFAYTGDGPAQYRVGLYGAAAAESDPLGDLPHIRRVPVMDLDTAIVKVERHQLDLLLDVPNHRYWVNQDSPHGAILARALESVHQPPPVRQQVSGQAIRYAHWLLPGILSMNMMFSCLFGVGYVVVRYRKNGVLKRFKATPLTAFEFLAAQLLSRLWLTLGITSSVFVLAWTLLDVPVRGSPLLLFAVFACGAIALISLGLIVAARLSSQELADGLLNLITWPMMFLSGVWFSNEGLHPWLRRAAELLPLTHVTEAARAIMFDRAGFADVAPHLAILLAMATVFLAIGARSFRWD</sequence>
<dbReference type="InterPro" id="IPR052902">
    <property type="entry name" value="ABC-2_transporter"/>
</dbReference>
<dbReference type="InterPro" id="IPR013525">
    <property type="entry name" value="ABC2_TM"/>
</dbReference>
<dbReference type="PANTHER" id="PTHR43027">
    <property type="entry name" value="DOXORUBICIN RESISTANCE ABC TRANSPORTER PERMEASE PROTEIN DRRC-RELATED"/>
    <property type="match status" value="1"/>
</dbReference>
<comment type="subcellular location">
    <subcellularLocation>
        <location evidence="5">Cell inner membrane</location>
        <topology evidence="5">Multi-pass membrane protein</topology>
    </subcellularLocation>
    <subcellularLocation>
        <location evidence="1">Membrane</location>
        <topology evidence="1">Multi-pass membrane protein</topology>
    </subcellularLocation>
</comment>
<evidence type="ECO:0000259" key="6">
    <source>
        <dbReference type="PROSITE" id="PS51012"/>
    </source>
</evidence>
<feature type="domain" description="ABC transmembrane type-2" evidence="6">
    <location>
        <begin position="108"/>
        <end position="334"/>
    </location>
</feature>